<dbReference type="GO" id="GO:0008381">
    <property type="term" value="F:mechanosensitive monoatomic ion channel activity"/>
    <property type="evidence" value="ECO:0007669"/>
    <property type="project" value="UniProtKB-ARBA"/>
</dbReference>
<feature type="domain" description="DUF3772" evidence="11">
    <location>
        <begin position="166"/>
        <end position="224"/>
    </location>
</feature>
<evidence type="ECO:0000259" key="11">
    <source>
        <dbReference type="Pfam" id="PF12607"/>
    </source>
</evidence>
<keyword evidence="15" id="KW-1185">Reference proteome</keyword>
<feature type="transmembrane region" description="Helical" evidence="8">
    <location>
        <begin position="464"/>
        <end position="482"/>
    </location>
</feature>
<comment type="subcellular location">
    <subcellularLocation>
        <location evidence="1">Cell membrane</location>
        <topology evidence="1">Multi-pass membrane protein</topology>
    </subcellularLocation>
</comment>
<feature type="domain" description="Mechanosensitive ion channel transmembrane helices 2/3" evidence="13">
    <location>
        <begin position="615"/>
        <end position="656"/>
    </location>
</feature>
<dbReference type="InterPro" id="IPR006685">
    <property type="entry name" value="MscS_channel_2nd"/>
</dbReference>
<comment type="similarity">
    <text evidence="2">Belongs to the MscS (TC 1.A.23) family.</text>
</comment>
<feature type="transmembrane region" description="Helical" evidence="8">
    <location>
        <begin position="569"/>
        <end position="588"/>
    </location>
</feature>
<feature type="chain" id="PRO_5040805777" evidence="9">
    <location>
        <begin position="27"/>
        <end position="842"/>
    </location>
</feature>
<gene>
    <name evidence="14" type="ORF">LPW36_12860</name>
</gene>
<dbReference type="Pfam" id="PF00924">
    <property type="entry name" value="MS_channel_2nd"/>
    <property type="match status" value="1"/>
</dbReference>
<dbReference type="SUPFAM" id="SSF50182">
    <property type="entry name" value="Sm-like ribonucleoproteins"/>
    <property type="match status" value="1"/>
</dbReference>
<dbReference type="Pfam" id="PF21082">
    <property type="entry name" value="MS_channel_3rd"/>
    <property type="match status" value="1"/>
</dbReference>
<feature type="domain" description="Mechanosensitive ion channel MscS C-terminal" evidence="12">
    <location>
        <begin position="734"/>
        <end position="813"/>
    </location>
</feature>
<keyword evidence="3" id="KW-1003">Cell membrane</keyword>
<protein>
    <submittedName>
        <fullName evidence="14">DUF3772 domain-containing protein</fullName>
    </submittedName>
</protein>
<comment type="caution">
    <text evidence="14">The sequence shown here is derived from an EMBL/GenBank/DDBJ whole genome shotgun (WGS) entry which is preliminary data.</text>
</comment>
<evidence type="ECO:0000259" key="13">
    <source>
        <dbReference type="Pfam" id="PF21088"/>
    </source>
</evidence>
<keyword evidence="9" id="KW-0732">Signal</keyword>
<dbReference type="PANTHER" id="PTHR30347">
    <property type="entry name" value="POTASSIUM CHANNEL RELATED"/>
    <property type="match status" value="1"/>
</dbReference>
<keyword evidence="5 8" id="KW-1133">Transmembrane helix</keyword>
<keyword evidence="4 8" id="KW-0812">Transmembrane</keyword>
<dbReference type="EMBL" id="JAJNAG010000032">
    <property type="protein sequence ID" value="MCD1126872.1"/>
    <property type="molecule type" value="Genomic_DNA"/>
</dbReference>
<feature type="transmembrane region" description="Helical" evidence="8">
    <location>
        <begin position="362"/>
        <end position="382"/>
    </location>
</feature>
<evidence type="ECO:0000256" key="2">
    <source>
        <dbReference type="ARBA" id="ARBA00008017"/>
    </source>
</evidence>
<proteinExistence type="inferred from homology"/>
<feature type="transmembrane region" description="Helical" evidence="8">
    <location>
        <begin position="433"/>
        <end position="458"/>
    </location>
</feature>
<evidence type="ECO:0000256" key="3">
    <source>
        <dbReference type="ARBA" id="ARBA00022475"/>
    </source>
</evidence>
<dbReference type="Pfam" id="PF12607">
    <property type="entry name" value="DUF3772"/>
    <property type="match status" value="1"/>
</dbReference>
<feature type="region of interest" description="Disordered" evidence="7">
    <location>
        <begin position="33"/>
        <end position="70"/>
    </location>
</feature>
<dbReference type="InterPro" id="IPR011014">
    <property type="entry name" value="MscS_channel_TM-2"/>
</dbReference>
<evidence type="ECO:0000259" key="12">
    <source>
        <dbReference type="Pfam" id="PF21082"/>
    </source>
</evidence>
<sequence length="842" mass="91729">MYRFSKVLLLICSLAVIGATVPTVYAAPKSLPAANSNTKSPANKPQDQTQAQGNTPQSQDQEQEEKKDVSTAELENLQQRLSDIKQQLSAATKDKEFSALNTQALDISHKADEYTNILTPVQTQIQAQLDVIGPAPAPGALDETPEVTKQRNALNADKALTEKKLEHAKTLKTNVSNLSKQIIELRRNALKTQLALNIGSILGPRFWAPIFSPQPDDGIKIASFSQQLSDNFAQAWQPDQLFGSLVLLVLAIAVWGYARKYLEKALVWLSIWGFPDGRLRRTFLAFATVIVTVVTIYGGANLLYLVFGRNNALPPLMDNFANGLLGLTIFSGLIAGLSRALLSIQRPSWRLIPMPDMIAVALKPYPTIIAILLMFFGTLEQINNVIGSSVPSTIFSNGIAALLIAIMVWQATRRTNRIRHEMIALGEPLEPRTSLGSLVHLVVSAVSIVIVLALLIGYIPLARFLTYELVWVGIVFSCLYLTTKLMGDLCESLFSVNHASGKWIKQVLSLDNRYLEQATILFSAIGNTILVMLAAIALFNGTYGATTPMTIVDKAIDILGSDSFGKINIVPANVMSALISAVVGLYILRTARRWLGTKFLPKTAMDTGMRMSLVTLFSNIGYVLLILITLSLLGIEWNKLAWIVSALSVGIGFGLQEIVKNFISGLILLTERPVKVGDLVSISGVEGDIRRINVRATEIQLSDKSTVIVPNSQLISQNVRNVTMGNAQGVATIPLTFPLNIDPEQVRGILLEAYVAHEAILDTPAPSVSFSQLTPDGITLSVTGYVSSPRVVSRTKSDLLFDILKRLRAANVKLSSPQSLVVQNLPPEIAAGYTDNSKKDDE</sequence>
<dbReference type="Gene3D" id="2.30.30.60">
    <property type="match status" value="1"/>
</dbReference>
<evidence type="ECO:0000259" key="10">
    <source>
        <dbReference type="Pfam" id="PF00924"/>
    </source>
</evidence>
<dbReference type="InterPro" id="IPR049278">
    <property type="entry name" value="MS_channel_C"/>
</dbReference>
<feature type="transmembrane region" description="Helical" evidence="8">
    <location>
        <begin position="319"/>
        <end position="342"/>
    </location>
</feature>
<evidence type="ECO:0000256" key="1">
    <source>
        <dbReference type="ARBA" id="ARBA00004651"/>
    </source>
</evidence>
<dbReference type="InterPro" id="IPR049142">
    <property type="entry name" value="MS_channel_1st"/>
</dbReference>
<evidence type="ECO:0000256" key="5">
    <source>
        <dbReference type="ARBA" id="ARBA00022989"/>
    </source>
</evidence>
<evidence type="ECO:0000256" key="8">
    <source>
        <dbReference type="SAM" id="Phobius"/>
    </source>
</evidence>
<feature type="transmembrane region" description="Helical" evidence="8">
    <location>
        <begin position="640"/>
        <end position="659"/>
    </location>
</feature>
<dbReference type="AlphaFoldDB" id="A0A9X1MY47"/>
<feature type="transmembrane region" description="Helical" evidence="8">
    <location>
        <begin position="394"/>
        <end position="412"/>
    </location>
</feature>
<evidence type="ECO:0000313" key="15">
    <source>
        <dbReference type="Proteomes" id="UP001139171"/>
    </source>
</evidence>
<dbReference type="InterPro" id="IPR052702">
    <property type="entry name" value="MscS-like_channel"/>
</dbReference>
<feature type="signal peptide" evidence="9">
    <location>
        <begin position="1"/>
        <end position="26"/>
    </location>
</feature>
<dbReference type="InterPro" id="IPR023408">
    <property type="entry name" value="MscS_beta-dom_sf"/>
</dbReference>
<feature type="transmembrane region" description="Helical" evidence="8">
    <location>
        <begin position="609"/>
        <end position="634"/>
    </location>
</feature>
<dbReference type="Proteomes" id="UP001139171">
    <property type="component" value="Unassembled WGS sequence"/>
</dbReference>
<feature type="transmembrane region" description="Helical" evidence="8">
    <location>
        <begin position="283"/>
        <end position="307"/>
    </location>
</feature>
<evidence type="ECO:0000313" key="14">
    <source>
        <dbReference type="EMBL" id="MCD1126872.1"/>
    </source>
</evidence>
<feature type="domain" description="Mechanosensitive ion channel MscS" evidence="10">
    <location>
        <begin position="658"/>
        <end position="723"/>
    </location>
</feature>
<evidence type="ECO:0000256" key="9">
    <source>
        <dbReference type="SAM" id="SignalP"/>
    </source>
</evidence>
<dbReference type="PANTHER" id="PTHR30347:SF9">
    <property type="entry name" value="MINICONDUCTANCE MECHANOSENSITIVE CHANNEL MSCM"/>
    <property type="match status" value="1"/>
</dbReference>
<organism evidence="14 15">
    <name type="scientific">Limnobaculum eriocheiris</name>
    <dbReference type="NCBI Taxonomy" id="2897391"/>
    <lineage>
        <taxon>Bacteria</taxon>
        <taxon>Pseudomonadati</taxon>
        <taxon>Pseudomonadota</taxon>
        <taxon>Gammaproteobacteria</taxon>
        <taxon>Enterobacterales</taxon>
        <taxon>Budviciaceae</taxon>
        <taxon>Limnobaculum</taxon>
    </lineage>
</organism>
<dbReference type="SUPFAM" id="SSF82861">
    <property type="entry name" value="Mechanosensitive channel protein MscS (YggB), transmembrane region"/>
    <property type="match status" value="1"/>
</dbReference>
<evidence type="ECO:0000256" key="4">
    <source>
        <dbReference type="ARBA" id="ARBA00022692"/>
    </source>
</evidence>
<name>A0A9X1MY47_9GAMM</name>
<dbReference type="Gene3D" id="3.30.70.100">
    <property type="match status" value="1"/>
</dbReference>
<dbReference type="InterPro" id="IPR010920">
    <property type="entry name" value="LSM_dom_sf"/>
</dbReference>
<keyword evidence="6 8" id="KW-0472">Membrane</keyword>
<dbReference type="RefSeq" id="WP_230610205.1">
    <property type="nucleotide sequence ID" value="NZ_JAJNAG010000032.1"/>
</dbReference>
<accession>A0A9X1MY47</accession>
<evidence type="ECO:0000256" key="7">
    <source>
        <dbReference type="SAM" id="MobiDB-lite"/>
    </source>
</evidence>
<dbReference type="InterPro" id="IPR022249">
    <property type="entry name" value="DUF3772"/>
</dbReference>
<reference evidence="14" key="1">
    <citation type="submission" date="2021-11" db="EMBL/GenBank/DDBJ databases">
        <title>Jinshanibacter sp. isolated from one year old Eriocheir sinensis.</title>
        <authorList>
            <person name="Li J.-Y."/>
            <person name="He W."/>
            <person name="Gao T.-H."/>
        </authorList>
    </citation>
    <scope>NUCLEOTIDE SEQUENCE</scope>
    <source>
        <strain evidence="14">LJY008</strain>
    </source>
</reference>
<feature type="transmembrane region" description="Helical" evidence="8">
    <location>
        <begin position="518"/>
        <end position="539"/>
    </location>
</feature>
<dbReference type="SUPFAM" id="SSF82689">
    <property type="entry name" value="Mechanosensitive channel protein MscS (YggB), C-terminal domain"/>
    <property type="match status" value="1"/>
</dbReference>
<dbReference type="Pfam" id="PF21088">
    <property type="entry name" value="MS_channel_1st"/>
    <property type="match status" value="1"/>
</dbReference>
<dbReference type="InterPro" id="IPR011066">
    <property type="entry name" value="MscS_channel_C_sf"/>
</dbReference>
<dbReference type="Gene3D" id="1.10.287.1260">
    <property type="match status" value="1"/>
</dbReference>
<evidence type="ECO:0000256" key="6">
    <source>
        <dbReference type="ARBA" id="ARBA00023136"/>
    </source>
</evidence>
<feature type="compositionally biased region" description="Polar residues" evidence="7">
    <location>
        <begin position="33"/>
        <end position="58"/>
    </location>
</feature>
<dbReference type="GO" id="GO:0005886">
    <property type="term" value="C:plasma membrane"/>
    <property type="evidence" value="ECO:0007669"/>
    <property type="project" value="UniProtKB-SubCell"/>
</dbReference>